<dbReference type="Gene3D" id="3.40.50.720">
    <property type="entry name" value="NAD(P)-binding Rossmann-like Domain"/>
    <property type="match status" value="1"/>
</dbReference>
<dbReference type="RefSeq" id="WP_264205381.1">
    <property type="nucleotide sequence ID" value="NZ_JAOZEW010000004.1"/>
</dbReference>
<dbReference type="Pfam" id="PF02558">
    <property type="entry name" value="ApbA"/>
    <property type="match status" value="1"/>
</dbReference>
<keyword evidence="9" id="KW-0566">Pantothenate biosynthesis</keyword>
<feature type="domain" description="Ketopantoate reductase C-terminal" evidence="11">
    <location>
        <begin position="182"/>
        <end position="298"/>
    </location>
</feature>
<evidence type="ECO:0000256" key="8">
    <source>
        <dbReference type="ARBA" id="ARBA00048793"/>
    </source>
</evidence>
<dbReference type="AlphaFoldDB" id="A0A9X3C5H6"/>
<evidence type="ECO:0000256" key="3">
    <source>
        <dbReference type="ARBA" id="ARBA00013014"/>
    </source>
</evidence>
<evidence type="ECO:0000256" key="4">
    <source>
        <dbReference type="ARBA" id="ARBA00019465"/>
    </source>
</evidence>
<reference evidence="12" key="1">
    <citation type="submission" date="2022-10" db="EMBL/GenBank/DDBJ databases">
        <title>Two novel species of Flavobacterium.</title>
        <authorList>
            <person name="Liu Q."/>
            <person name="Xin Y.-H."/>
        </authorList>
    </citation>
    <scope>NUCLEOTIDE SEQUENCE</scope>
    <source>
        <strain evidence="12">LS1R49</strain>
    </source>
</reference>
<dbReference type="InterPro" id="IPR013328">
    <property type="entry name" value="6PGD_dom2"/>
</dbReference>
<dbReference type="InterPro" id="IPR003710">
    <property type="entry name" value="ApbA"/>
</dbReference>
<comment type="catalytic activity">
    <reaction evidence="8 9">
        <text>(R)-pantoate + NADP(+) = 2-dehydropantoate + NADPH + H(+)</text>
        <dbReference type="Rhea" id="RHEA:16233"/>
        <dbReference type="ChEBI" id="CHEBI:11561"/>
        <dbReference type="ChEBI" id="CHEBI:15378"/>
        <dbReference type="ChEBI" id="CHEBI:15980"/>
        <dbReference type="ChEBI" id="CHEBI:57783"/>
        <dbReference type="ChEBI" id="CHEBI:58349"/>
        <dbReference type="EC" id="1.1.1.169"/>
    </reaction>
</comment>
<evidence type="ECO:0000256" key="1">
    <source>
        <dbReference type="ARBA" id="ARBA00004994"/>
    </source>
</evidence>
<evidence type="ECO:0000259" key="11">
    <source>
        <dbReference type="Pfam" id="PF08546"/>
    </source>
</evidence>
<dbReference type="GO" id="GO:0008677">
    <property type="term" value="F:2-dehydropantoate 2-reductase activity"/>
    <property type="evidence" value="ECO:0007669"/>
    <property type="project" value="UniProtKB-EC"/>
</dbReference>
<dbReference type="PANTHER" id="PTHR21708">
    <property type="entry name" value="PROBABLE 2-DEHYDROPANTOATE 2-REDUCTASE"/>
    <property type="match status" value="1"/>
</dbReference>
<evidence type="ECO:0000259" key="10">
    <source>
        <dbReference type="Pfam" id="PF02558"/>
    </source>
</evidence>
<evidence type="ECO:0000256" key="7">
    <source>
        <dbReference type="ARBA" id="ARBA00032024"/>
    </source>
</evidence>
<dbReference type="InterPro" id="IPR008927">
    <property type="entry name" value="6-PGluconate_DH-like_C_sf"/>
</dbReference>
<comment type="caution">
    <text evidence="12">The sequence shown here is derived from an EMBL/GenBank/DDBJ whole genome shotgun (WGS) entry which is preliminary data.</text>
</comment>
<dbReference type="InterPro" id="IPR051402">
    <property type="entry name" value="KPR-Related"/>
</dbReference>
<dbReference type="Pfam" id="PF08546">
    <property type="entry name" value="ApbA_C"/>
    <property type="match status" value="1"/>
</dbReference>
<evidence type="ECO:0000256" key="9">
    <source>
        <dbReference type="RuleBase" id="RU362068"/>
    </source>
</evidence>
<dbReference type="GO" id="GO:0005737">
    <property type="term" value="C:cytoplasm"/>
    <property type="evidence" value="ECO:0007669"/>
    <property type="project" value="TreeGrafter"/>
</dbReference>
<dbReference type="InterPro" id="IPR036291">
    <property type="entry name" value="NAD(P)-bd_dom_sf"/>
</dbReference>
<comment type="function">
    <text evidence="9">Catalyzes the NADPH-dependent reduction of ketopantoate into pantoic acid.</text>
</comment>
<feature type="domain" description="Ketopantoate reductase N-terminal" evidence="10">
    <location>
        <begin position="8"/>
        <end position="159"/>
    </location>
</feature>
<evidence type="ECO:0000256" key="6">
    <source>
        <dbReference type="ARBA" id="ARBA00023002"/>
    </source>
</evidence>
<keyword evidence="6 9" id="KW-0560">Oxidoreductase</keyword>
<dbReference type="Proteomes" id="UP001151079">
    <property type="component" value="Unassembled WGS sequence"/>
</dbReference>
<dbReference type="InterPro" id="IPR013332">
    <property type="entry name" value="KPR_N"/>
</dbReference>
<comment type="similarity">
    <text evidence="2 9">Belongs to the ketopantoate reductase family.</text>
</comment>
<accession>A0A9X3C5H6</accession>
<gene>
    <name evidence="12" type="ORF">OIU83_06065</name>
</gene>
<dbReference type="EC" id="1.1.1.169" evidence="3 9"/>
<keyword evidence="5 9" id="KW-0521">NADP</keyword>
<dbReference type="InterPro" id="IPR013752">
    <property type="entry name" value="KPA_reductase"/>
</dbReference>
<dbReference type="PANTHER" id="PTHR21708:SF26">
    <property type="entry name" value="2-DEHYDROPANTOATE 2-REDUCTASE"/>
    <property type="match status" value="1"/>
</dbReference>
<evidence type="ECO:0000313" key="12">
    <source>
        <dbReference type="EMBL" id="MCV9927207.1"/>
    </source>
</evidence>
<dbReference type="GO" id="GO:0015940">
    <property type="term" value="P:pantothenate biosynthetic process"/>
    <property type="evidence" value="ECO:0007669"/>
    <property type="project" value="UniProtKB-KW"/>
</dbReference>
<evidence type="ECO:0000256" key="5">
    <source>
        <dbReference type="ARBA" id="ARBA00022857"/>
    </source>
</evidence>
<sequence length="309" mass="34171">MNSDTIKIGILGIGGIGGFVGAPLAKKYKDSTTKIIFICRGETKNTIQKDGLIFESKGTKETIFPDLVSDNPAEIGILDVLIITSKSYSVNEILATYKDCISADTIIITLQNVVNAKEIIRKTLPELGKITEGCIYVASNVKKPGYIQHVGGPGKIFVGGEENKSLIDLLTAGGLDITYVPNIDQILWKKYLFVAPVAAITTAYNVSFGQLLEDKNLMHILENMMIEIQSLASKNNISLTNEDIETSKDLLTKFPFESKSSLQLDFENNNQTEKQFLVDYVIENCKKHEIPTPFYESVNEKIISMSFVK</sequence>
<dbReference type="Gene3D" id="1.10.1040.10">
    <property type="entry name" value="N-(1-d-carboxylethyl)-l-norvaline Dehydrogenase, domain 2"/>
    <property type="match status" value="1"/>
</dbReference>
<dbReference type="EMBL" id="JAOZEW010000004">
    <property type="protein sequence ID" value="MCV9927207.1"/>
    <property type="molecule type" value="Genomic_DNA"/>
</dbReference>
<dbReference type="SUPFAM" id="SSF48179">
    <property type="entry name" value="6-phosphogluconate dehydrogenase C-terminal domain-like"/>
    <property type="match status" value="1"/>
</dbReference>
<proteinExistence type="inferred from homology"/>
<dbReference type="NCBIfam" id="TIGR00745">
    <property type="entry name" value="apbA_panE"/>
    <property type="match status" value="1"/>
</dbReference>
<keyword evidence="13" id="KW-1185">Reference proteome</keyword>
<name>A0A9X3C5H6_9FLAO</name>
<evidence type="ECO:0000256" key="2">
    <source>
        <dbReference type="ARBA" id="ARBA00007870"/>
    </source>
</evidence>
<comment type="pathway">
    <text evidence="1 9">Cofactor biosynthesis; (R)-pantothenate biosynthesis; (R)-pantoate from 3-methyl-2-oxobutanoate: step 2/2.</text>
</comment>
<organism evidence="12 13">
    <name type="scientific">Flavobacterium shii</name>
    <dbReference type="NCBI Taxonomy" id="2987687"/>
    <lineage>
        <taxon>Bacteria</taxon>
        <taxon>Pseudomonadati</taxon>
        <taxon>Bacteroidota</taxon>
        <taxon>Flavobacteriia</taxon>
        <taxon>Flavobacteriales</taxon>
        <taxon>Flavobacteriaceae</taxon>
        <taxon>Flavobacterium</taxon>
    </lineage>
</organism>
<protein>
    <recommendedName>
        <fullName evidence="4 9">2-dehydropantoate 2-reductase</fullName>
        <ecNumber evidence="3 9">1.1.1.169</ecNumber>
    </recommendedName>
    <alternativeName>
        <fullName evidence="7 9">Ketopantoate reductase</fullName>
    </alternativeName>
</protein>
<dbReference type="SUPFAM" id="SSF51735">
    <property type="entry name" value="NAD(P)-binding Rossmann-fold domains"/>
    <property type="match status" value="1"/>
</dbReference>
<evidence type="ECO:0000313" key="13">
    <source>
        <dbReference type="Proteomes" id="UP001151079"/>
    </source>
</evidence>